<dbReference type="RefSeq" id="WP_048879383.1">
    <property type="nucleotide sequence ID" value="NZ_BANC01000066.1"/>
</dbReference>
<sequence>MTVIDAHAPTMSATRYVECPGQQTRLSRNEVEMLCLKAARGAGMPWGLAEEAGLAAGWLAARGVHGASVLLAHLTTRAESSDAISIEGRVWSSQSGGGLCPIIVGVALDDHAGLEEGVGSGPVTIMTLRYPGLVTPHVARLARALKTALVLNWDRGAMQISATGEVDRTELLALIQVPMTRLIVRPCDPMMQAIKASSFTPADICPLTSHTLAGLNALAMRTTVPASEQSRRDAGASVTDND</sequence>
<dbReference type="AlphaFoldDB" id="A0A0D6PHZ0"/>
<reference evidence="2 3" key="1">
    <citation type="submission" date="2012-11" db="EMBL/GenBank/DDBJ databases">
        <title>Whole genome sequence of Acidocella aminolytica 101 = DSM 11237.</title>
        <authorList>
            <person name="Azuma Y."/>
            <person name="Higashiura N."/>
            <person name="Hirakawa H."/>
            <person name="Matsushita K."/>
        </authorList>
    </citation>
    <scope>NUCLEOTIDE SEQUENCE [LARGE SCALE GENOMIC DNA]</scope>
    <source>
        <strain evidence="3">101 / DSM 11237</strain>
    </source>
</reference>
<organism evidence="2 3">
    <name type="scientific">Acidocella aminolytica 101 = DSM 11237</name>
    <dbReference type="NCBI Taxonomy" id="1120923"/>
    <lineage>
        <taxon>Bacteria</taxon>
        <taxon>Pseudomonadati</taxon>
        <taxon>Pseudomonadota</taxon>
        <taxon>Alphaproteobacteria</taxon>
        <taxon>Acetobacterales</taxon>
        <taxon>Acidocellaceae</taxon>
        <taxon>Acidocella</taxon>
    </lineage>
</organism>
<proteinExistence type="predicted"/>
<feature type="region of interest" description="Disordered" evidence="1">
    <location>
        <begin position="223"/>
        <end position="242"/>
    </location>
</feature>
<keyword evidence="3" id="KW-1185">Reference proteome</keyword>
<name>A0A0D6PHZ0_9PROT</name>
<evidence type="ECO:0000313" key="3">
    <source>
        <dbReference type="Proteomes" id="UP000032668"/>
    </source>
</evidence>
<dbReference type="OrthoDB" id="8420038at2"/>
<evidence type="ECO:0008006" key="4">
    <source>
        <dbReference type="Google" id="ProtNLM"/>
    </source>
</evidence>
<dbReference type="Proteomes" id="UP000032668">
    <property type="component" value="Unassembled WGS sequence"/>
</dbReference>
<comment type="caution">
    <text evidence="2">The sequence shown here is derived from an EMBL/GenBank/DDBJ whole genome shotgun (WGS) entry which is preliminary data.</text>
</comment>
<evidence type="ECO:0000313" key="2">
    <source>
        <dbReference type="EMBL" id="GAN80996.1"/>
    </source>
</evidence>
<dbReference type="STRING" id="1120923.SAMN02746095_03909"/>
<dbReference type="EMBL" id="BANC01000066">
    <property type="protein sequence ID" value="GAN80996.1"/>
    <property type="molecule type" value="Genomic_DNA"/>
</dbReference>
<protein>
    <recommendedName>
        <fullName evidence="4">DUF3726 domain-containing protein</fullName>
    </recommendedName>
</protein>
<dbReference type="InterPro" id="IPR022201">
    <property type="entry name" value="DUF3726"/>
</dbReference>
<evidence type="ECO:0000256" key="1">
    <source>
        <dbReference type="SAM" id="MobiDB-lite"/>
    </source>
</evidence>
<dbReference type="Pfam" id="PF12525">
    <property type="entry name" value="DUF3726"/>
    <property type="match status" value="1"/>
</dbReference>
<accession>A0A0D6PHZ0</accession>
<gene>
    <name evidence="2" type="ORF">Aam_068_003</name>
</gene>